<reference evidence="3" key="1">
    <citation type="submission" date="2016-10" db="EMBL/GenBank/DDBJ databases">
        <authorList>
            <person name="Varghese N."/>
            <person name="Submissions S."/>
        </authorList>
    </citation>
    <scope>NUCLEOTIDE SEQUENCE [LARGE SCALE GENOMIC DNA]</scope>
    <source>
        <strain evidence="3">SP</strain>
    </source>
</reference>
<dbReference type="Proteomes" id="UP000198935">
    <property type="component" value="Unassembled WGS sequence"/>
</dbReference>
<keyword evidence="1" id="KW-0812">Transmembrane</keyword>
<feature type="transmembrane region" description="Helical" evidence="1">
    <location>
        <begin position="20"/>
        <end position="38"/>
    </location>
</feature>
<name>A0A1H3UR29_9BACI</name>
<gene>
    <name evidence="2" type="ORF">SAMN05421736_12438</name>
</gene>
<keyword evidence="1" id="KW-1133">Transmembrane helix</keyword>
<evidence type="ECO:0000256" key="1">
    <source>
        <dbReference type="SAM" id="Phobius"/>
    </source>
</evidence>
<accession>A0A1H3UR29</accession>
<protein>
    <submittedName>
        <fullName evidence="2">Uncharacterized protein</fullName>
    </submittedName>
</protein>
<dbReference type="STRING" id="1503961.SAMN05421736_12438"/>
<keyword evidence="3" id="KW-1185">Reference proteome</keyword>
<dbReference type="EMBL" id="FNPI01000024">
    <property type="protein sequence ID" value="SDZ64345.1"/>
    <property type="molecule type" value="Genomic_DNA"/>
</dbReference>
<evidence type="ECO:0000313" key="2">
    <source>
        <dbReference type="EMBL" id="SDZ64345.1"/>
    </source>
</evidence>
<sequence length="124" mass="13954">MENREWKRGISVYPPAANRAVRLFLLIALIALVFPVSMEPDSRGKSAEQLIGMSVLTEDAGSTSSPDDAADPSFSSLHNIDFHFFQVDNLLFRLHHDHHVKAKLLETLMYIKNKGDCFSLYSFG</sequence>
<organism evidence="2 3">
    <name type="scientific">Evansella caseinilytica</name>
    <dbReference type="NCBI Taxonomy" id="1503961"/>
    <lineage>
        <taxon>Bacteria</taxon>
        <taxon>Bacillati</taxon>
        <taxon>Bacillota</taxon>
        <taxon>Bacilli</taxon>
        <taxon>Bacillales</taxon>
        <taxon>Bacillaceae</taxon>
        <taxon>Evansella</taxon>
    </lineage>
</organism>
<keyword evidence="1" id="KW-0472">Membrane</keyword>
<proteinExistence type="predicted"/>
<evidence type="ECO:0000313" key="3">
    <source>
        <dbReference type="Proteomes" id="UP000198935"/>
    </source>
</evidence>
<dbReference type="AlphaFoldDB" id="A0A1H3UR29"/>